<dbReference type="InParanoid" id="A0A067R3M9"/>
<gene>
    <name evidence="1" type="ORF">L798_12132</name>
</gene>
<name>A0A067R3M9_ZOONE</name>
<protein>
    <submittedName>
        <fullName evidence="1">Uncharacterized protein</fullName>
    </submittedName>
</protein>
<evidence type="ECO:0000313" key="2">
    <source>
        <dbReference type="Proteomes" id="UP000027135"/>
    </source>
</evidence>
<reference evidence="1 2" key="1">
    <citation type="journal article" date="2014" name="Nat. Commun.">
        <title>Molecular traces of alternative social organization in a termite genome.</title>
        <authorList>
            <person name="Terrapon N."/>
            <person name="Li C."/>
            <person name="Robertson H.M."/>
            <person name="Ji L."/>
            <person name="Meng X."/>
            <person name="Booth W."/>
            <person name="Chen Z."/>
            <person name="Childers C.P."/>
            <person name="Glastad K.M."/>
            <person name="Gokhale K."/>
            <person name="Gowin J."/>
            <person name="Gronenberg W."/>
            <person name="Hermansen R.A."/>
            <person name="Hu H."/>
            <person name="Hunt B.G."/>
            <person name="Huylmans A.K."/>
            <person name="Khalil S.M."/>
            <person name="Mitchell R.D."/>
            <person name="Munoz-Torres M.C."/>
            <person name="Mustard J.A."/>
            <person name="Pan H."/>
            <person name="Reese J.T."/>
            <person name="Scharf M.E."/>
            <person name="Sun F."/>
            <person name="Vogel H."/>
            <person name="Xiao J."/>
            <person name="Yang W."/>
            <person name="Yang Z."/>
            <person name="Yang Z."/>
            <person name="Zhou J."/>
            <person name="Zhu J."/>
            <person name="Brent C.S."/>
            <person name="Elsik C.G."/>
            <person name="Goodisman M.A."/>
            <person name="Liberles D.A."/>
            <person name="Roe R.M."/>
            <person name="Vargo E.L."/>
            <person name="Vilcinskas A."/>
            <person name="Wang J."/>
            <person name="Bornberg-Bauer E."/>
            <person name="Korb J."/>
            <person name="Zhang G."/>
            <person name="Liebig J."/>
        </authorList>
    </citation>
    <scope>NUCLEOTIDE SEQUENCE [LARGE SCALE GENOMIC DNA]</scope>
    <source>
        <tissue evidence="1">Whole organism</tissue>
    </source>
</reference>
<evidence type="ECO:0000313" key="1">
    <source>
        <dbReference type="EMBL" id="KDR13734.1"/>
    </source>
</evidence>
<organism evidence="1 2">
    <name type="scientific">Zootermopsis nevadensis</name>
    <name type="common">Dampwood termite</name>
    <dbReference type="NCBI Taxonomy" id="136037"/>
    <lineage>
        <taxon>Eukaryota</taxon>
        <taxon>Metazoa</taxon>
        <taxon>Ecdysozoa</taxon>
        <taxon>Arthropoda</taxon>
        <taxon>Hexapoda</taxon>
        <taxon>Insecta</taxon>
        <taxon>Pterygota</taxon>
        <taxon>Neoptera</taxon>
        <taxon>Polyneoptera</taxon>
        <taxon>Dictyoptera</taxon>
        <taxon>Blattodea</taxon>
        <taxon>Blattoidea</taxon>
        <taxon>Termitoidae</taxon>
        <taxon>Termopsidae</taxon>
        <taxon>Zootermopsis</taxon>
    </lineage>
</organism>
<dbReference type="AlphaFoldDB" id="A0A067R3M9"/>
<keyword evidence="2" id="KW-1185">Reference proteome</keyword>
<proteinExistence type="predicted"/>
<accession>A0A067R3M9</accession>
<dbReference type="Proteomes" id="UP000027135">
    <property type="component" value="Unassembled WGS sequence"/>
</dbReference>
<dbReference type="EMBL" id="KK852923">
    <property type="protein sequence ID" value="KDR13734.1"/>
    <property type="molecule type" value="Genomic_DNA"/>
</dbReference>
<sequence length="111" mass="12906">MMGIYNKKRADQTSRNNAIKPFIIRRFFASFTGIKNNLLILLSRIVYIPSSSKCRRIGKNSTSTRFFPKFLNIRERLCTTNSVRQNIDAQLSENKSTRYEPRNTLIVSLNT</sequence>